<dbReference type="KEGG" id="oni:Osc7112_6465"/>
<dbReference type="HOGENOM" id="CLU_857486_0_0_3"/>
<feature type="transmembrane region" description="Helical" evidence="1">
    <location>
        <begin position="51"/>
        <end position="73"/>
    </location>
</feature>
<evidence type="ECO:0000256" key="1">
    <source>
        <dbReference type="SAM" id="Phobius"/>
    </source>
</evidence>
<reference evidence="3 4" key="1">
    <citation type="submission" date="2012-05" db="EMBL/GenBank/DDBJ databases">
        <title>Finished plasmid 1 of genome of Oscillatoria sp. PCC 7112.</title>
        <authorList>
            <consortium name="US DOE Joint Genome Institute"/>
            <person name="Gugger M."/>
            <person name="Coursin T."/>
            <person name="Rippka R."/>
            <person name="Tandeau De Marsac N."/>
            <person name="Huntemann M."/>
            <person name="Wei C.-L."/>
            <person name="Han J."/>
            <person name="Detter J.C."/>
            <person name="Han C."/>
            <person name="Tapia R."/>
            <person name="Davenport K."/>
            <person name="Daligault H."/>
            <person name="Erkkila T."/>
            <person name="Gu W."/>
            <person name="Munk A.C.C."/>
            <person name="Teshima H."/>
            <person name="Xu Y."/>
            <person name="Chain P."/>
            <person name="Chen A."/>
            <person name="Krypides N."/>
            <person name="Mavromatis K."/>
            <person name="Markowitz V."/>
            <person name="Szeto E."/>
            <person name="Ivanova N."/>
            <person name="Mikhailova N."/>
            <person name="Ovchinnikova G."/>
            <person name="Pagani I."/>
            <person name="Pati A."/>
            <person name="Goodwin L."/>
            <person name="Peters L."/>
            <person name="Pitluck S."/>
            <person name="Woyke T."/>
            <person name="Kerfeld C."/>
        </authorList>
    </citation>
    <scope>NUCLEOTIDE SEQUENCE [LARGE SCALE GENOMIC DNA]</scope>
    <source>
        <strain evidence="3 4">PCC 7112</strain>
        <plasmid evidence="3 4">pOSC7112.01</plasmid>
    </source>
</reference>
<dbReference type="EMBL" id="CP003615">
    <property type="protein sequence ID" value="AFZ10610.1"/>
    <property type="molecule type" value="Genomic_DNA"/>
</dbReference>
<evidence type="ECO:0000313" key="4">
    <source>
        <dbReference type="Proteomes" id="UP000010478"/>
    </source>
</evidence>
<dbReference type="Proteomes" id="UP000010478">
    <property type="component" value="Plasmid pOSC7112.01"/>
</dbReference>
<keyword evidence="1" id="KW-0812">Transmembrane</keyword>
<protein>
    <recommendedName>
        <fullName evidence="2">EfeO-type cupredoxin-like domain-containing protein</fullName>
    </recommendedName>
</protein>
<feature type="domain" description="EfeO-type cupredoxin-like" evidence="2">
    <location>
        <begin position="220"/>
        <end position="305"/>
    </location>
</feature>
<sequence>MSGKTTIIGTIASLGVVLGMLSGEGIAQNTHETHPSQTQQKSQFHRIEQPLSNKILVTLAGIGLISLELWWFLLSKPKSQKAVTASGGIQEVTVTVDGGYEPSRIVVQAGQPVRLNFHRQDPSSCLEQVLIPDFHIAADLPLNQVTSVEFTPKKAGSYVFSCGMNMFRGEIIAAEDQQLESTGFEEPQTLTESQFNSSMSTHQPETKIDAEAMQINPTVDQGIQKVTIMVNKGYTPNHLVVKAGKPVQLNFLRETSSGCLAKVLIPDFGIATDLSLNQVTTIEFTPEDIGEHTFSCGMNMFRGTIEVQVANVSDPDEMAAQALNN</sequence>
<dbReference type="InterPro" id="IPR008972">
    <property type="entry name" value="Cupredoxin"/>
</dbReference>
<feature type="domain" description="EfeO-type cupredoxin-like" evidence="2">
    <location>
        <begin position="69"/>
        <end position="173"/>
    </location>
</feature>
<geneLocation type="plasmid" evidence="3 4">
    <name>pOSC7112.01</name>
</geneLocation>
<evidence type="ECO:0000313" key="3">
    <source>
        <dbReference type="EMBL" id="AFZ10610.1"/>
    </source>
</evidence>
<name>K9VTS8_9CYAN</name>
<organism evidence="3 4">
    <name type="scientific">Phormidium nigroviride PCC 7112</name>
    <dbReference type="NCBI Taxonomy" id="179408"/>
    <lineage>
        <taxon>Bacteria</taxon>
        <taxon>Bacillati</taxon>
        <taxon>Cyanobacteriota</taxon>
        <taxon>Cyanophyceae</taxon>
        <taxon>Oscillatoriophycideae</taxon>
        <taxon>Oscillatoriales</taxon>
        <taxon>Oscillatoriaceae</taxon>
        <taxon>Phormidium</taxon>
    </lineage>
</organism>
<keyword evidence="3" id="KW-0614">Plasmid</keyword>
<keyword evidence="1" id="KW-0472">Membrane</keyword>
<dbReference type="SUPFAM" id="SSF49503">
    <property type="entry name" value="Cupredoxins"/>
    <property type="match status" value="2"/>
</dbReference>
<evidence type="ECO:0000259" key="2">
    <source>
        <dbReference type="Pfam" id="PF13473"/>
    </source>
</evidence>
<keyword evidence="4" id="KW-1185">Reference proteome</keyword>
<dbReference type="Pfam" id="PF13473">
    <property type="entry name" value="Cupredoxin_1"/>
    <property type="match status" value="2"/>
</dbReference>
<proteinExistence type="predicted"/>
<gene>
    <name evidence="3" type="ORF">Osc7112_6465</name>
</gene>
<dbReference type="OrthoDB" id="9800141at2"/>
<dbReference type="InterPro" id="IPR028096">
    <property type="entry name" value="EfeO_Cupredoxin"/>
</dbReference>
<dbReference type="RefSeq" id="WP_015211782.1">
    <property type="nucleotide sequence ID" value="NC_019763.1"/>
</dbReference>
<accession>K9VTS8</accession>
<keyword evidence="1" id="KW-1133">Transmembrane helix</keyword>
<dbReference type="Gene3D" id="2.60.40.420">
    <property type="entry name" value="Cupredoxins - blue copper proteins"/>
    <property type="match status" value="2"/>
</dbReference>
<dbReference type="AlphaFoldDB" id="K9VTS8"/>